<evidence type="ECO:0000313" key="2">
    <source>
        <dbReference type="EMBL" id="AHG89976.1"/>
    </source>
</evidence>
<proteinExistence type="predicted"/>
<evidence type="ECO:0000313" key="3">
    <source>
        <dbReference type="Proteomes" id="UP000019151"/>
    </source>
</evidence>
<organism evidence="2 3">
    <name type="scientific">Gemmatirosa kalamazoonensis</name>
    <dbReference type="NCBI Taxonomy" id="861299"/>
    <lineage>
        <taxon>Bacteria</taxon>
        <taxon>Pseudomonadati</taxon>
        <taxon>Gemmatimonadota</taxon>
        <taxon>Gemmatimonadia</taxon>
        <taxon>Gemmatimonadales</taxon>
        <taxon>Gemmatimonadaceae</taxon>
        <taxon>Gemmatirosa</taxon>
    </lineage>
</organism>
<dbReference type="HOGENOM" id="CLU_2953925_0_0_0"/>
<gene>
    <name evidence="2" type="ORF">J421_2439</name>
</gene>
<dbReference type="STRING" id="861299.J421_2439"/>
<keyword evidence="1" id="KW-0812">Transmembrane</keyword>
<protein>
    <submittedName>
        <fullName evidence="2">Uncharacterized protein</fullName>
    </submittedName>
</protein>
<sequence>MANQTTHHHPAPNVDKPAAYLGLLSAVVFLLVVVVTIVTLTNKKYAGEAPEGAAAAATH</sequence>
<keyword evidence="3" id="KW-1185">Reference proteome</keyword>
<dbReference type="KEGG" id="gba:J421_2439"/>
<evidence type="ECO:0000256" key="1">
    <source>
        <dbReference type="SAM" id="Phobius"/>
    </source>
</evidence>
<dbReference type="RefSeq" id="WP_025411451.1">
    <property type="nucleotide sequence ID" value="NZ_CP007128.1"/>
</dbReference>
<reference evidence="2 3" key="1">
    <citation type="journal article" date="2014" name="Genome Announc.">
        <title>Genome Sequence and Methylome of Soil Bacterium Gemmatirosa kalamazoonensis KBS708T, a Member of the Rarely Cultivated Gemmatimonadetes Phylum.</title>
        <authorList>
            <person name="Debruyn J.M."/>
            <person name="Radosevich M."/>
            <person name="Wommack K.E."/>
            <person name="Polson S.W."/>
            <person name="Hauser L.J."/>
            <person name="Fawaz M.N."/>
            <person name="Korlach J."/>
            <person name="Tsai Y.C."/>
        </authorList>
    </citation>
    <scope>NUCLEOTIDE SEQUENCE [LARGE SCALE GENOMIC DNA]</scope>
    <source>
        <strain evidence="2 3">KBS708</strain>
    </source>
</reference>
<dbReference type="EMBL" id="CP007128">
    <property type="protein sequence ID" value="AHG89976.1"/>
    <property type="molecule type" value="Genomic_DNA"/>
</dbReference>
<keyword evidence="1" id="KW-0472">Membrane</keyword>
<dbReference type="AlphaFoldDB" id="W0RGR9"/>
<dbReference type="Proteomes" id="UP000019151">
    <property type="component" value="Chromosome"/>
</dbReference>
<feature type="transmembrane region" description="Helical" evidence="1">
    <location>
        <begin position="20"/>
        <end position="40"/>
    </location>
</feature>
<name>W0RGR9_9BACT</name>
<dbReference type="InParanoid" id="W0RGR9"/>
<accession>W0RGR9</accession>
<keyword evidence="1" id="KW-1133">Transmembrane helix</keyword>